<evidence type="ECO:0000259" key="4">
    <source>
        <dbReference type="Pfam" id="PF07729"/>
    </source>
</evidence>
<organism evidence="5">
    <name type="scientific">freshwater metagenome</name>
    <dbReference type="NCBI Taxonomy" id="449393"/>
    <lineage>
        <taxon>unclassified sequences</taxon>
        <taxon>metagenomes</taxon>
        <taxon>ecological metagenomes</taxon>
    </lineage>
</organism>
<dbReference type="EMBL" id="CAFBOZ010000084">
    <property type="protein sequence ID" value="CAB5002109.1"/>
    <property type="molecule type" value="Genomic_DNA"/>
</dbReference>
<dbReference type="InterPro" id="IPR011711">
    <property type="entry name" value="GntR_C"/>
</dbReference>
<dbReference type="InterPro" id="IPR008920">
    <property type="entry name" value="TF_FadR/GntR_C"/>
</dbReference>
<dbReference type="GO" id="GO:0003677">
    <property type="term" value="F:DNA binding"/>
    <property type="evidence" value="ECO:0007669"/>
    <property type="project" value="UniProtKB-KW"/>
</dbReference>
<reference evidence="5" key="1">
    <citation type="submission" date="2020-05" db="EMBL/GenBank/DDBJ databases">
        <authorList>
            <person name="Chiriac C."/>
            <person name="Salcher M."/>
            <person name="Ghai R."/>
            <person name="Kavagutti S V."/>
        </authorList>
    </citation>
    <scope>NUCLEOTIDE SEQUENCE</scope>
</reference>
<name>A0A6J7PF61_9ZZZZ</name>
<dbReference type="Pfam" id="PF07729">
    <property type="entry name" value="FCD"/>
    <property type="match status" value="1"/>
</dbReference>
<keyword evidence="2" id="KW-0238">DNA-binding</keyword>
<gene>
    <name evidence="5" type="ORF">UFOPK3992_00713</name>
</gene>
<protein>
    <submittedName>
        <fullName evidence="5">Unannotated protein</fullName>
    </submittedName>
</protein>
<dbReference type="SUPFAM" id="SSF48008">
    <property type="entry name" value="GntR ligand-binding domain-like"/>
    <property type="match status" value="1"/>
</dbReference>
<dbReference type="Gene3D" id="1.20.120.530">
    <property type="entry name" value="GntR ligand-binding domain-like"/>
    <property type="match status" value="1"/>
</dbReference>
<accession>A0A6J7PF61</accession>
<proteinExistence type="predicted"/>
<keyword evidence="3" id="KW-0804">Transcription</keyword>
<evidence type="ECO:0000256" key="2">
    <source>
        <dbReference type="ARBA" id="ARBA00023125"/>
    </source>
</evidence>
<dbReference type="AlphaFoldDB" id="A0A6J7PF61"/>
<sequence length="88" mass="9696">MIGANRAFHLALVDAARMPRLSRLVSSLWDATDVYRSVYYGSAPNRERVDHEHAAIMAAIRSRDVAAVIVELDAHREHAVAELAALMG</sequence>
<evidence type="ECO:0000256" key="1">
    <source>
        <dbReference type="ARBA" id="ARBA00023015"/>
    </source>
</evidence>
<evidence type="ECO:0000313" key="5">
    <source>
        <dbReference type="EMBL" id="CAB5002109.1"/>
    </source>
</evidence>
<feature type="domain" description="GntR C-terminal" evidence="4">
    <location>
        <begin position="2"/>
        <end position="75"/>
    </location>
</feature>
<evidence type="ECO:0000256" key="3">
    <source>
        <dbReference type="ARBA" id="ARBA00023163"/>
    </source>
</evidence>
<keyword evidence="1" id="KW-0805">Transcription regulation</keyword>